<organism evidence="1 2">
    <name type="scientific">Vitis vinifera</name>
    <name type="common">Grape</name>
    <dbReference type="NCBI Taxonomy" id="29760"/>
    <lineage>
        <taxon>Eukaryota</taxon>
        <taxon>Viridiplantae</taxon>
        <taxon>Streptophyta</taxon>
        <taxon>Embryophyta</taxon>
        <taxon>Tracheophyta</taxon>
        <taxon>Spermatophyta</taxon>
        <taxon>Magnoliopsida</taxon>
        <taxon>eudicotyledons</taxon>
        <taxon>Gunneridae</taxon>
        <taxon>Pentapetalae</taxon>
        <taxon>rosids</taxon>
        <taxon>Vitales</taxon>
        <taxon>Vitaceae</taxon>
        <taxon>Viteae</taxon>
        <taxon>Vitis</taxon>
    </lineage>
</organism>
<name>F6H2V2_VITVI</name>
<keyword evidence="2" id="KW-1185">Reference proteome</keyword>
<dbReference type="EMBL" id="FN595231">
    <property type="protein sequence ID" value="CCB46637.1"/>
    <property type="molecule type" value="Genomic_DNA"/>
</dbReference>
<reference evidence="2" key="1">
    <citation type="journal article" date="2007" name="Nature">
        <title>The grapevine genome sequence suggests ancestral hexaploidization in major angiosperm phyla.</title>
        <authorList>
            <consortium name="The French-Italian Public Consortium for Grapevine Genome Characterization."/>
            <person name="Jaillon O."/>
            <person name="Aury J.-M."/>
            <person name="Noel B."/>
            <person name="Policriti A."/>
            <person name="Clepet C."/>
            <person name="Casagrande A."/>
            <person name="Choisne N."/>
            <person name="Aubourg S."/>
            <person name="Vitulo N."/>
            <person name="Jubin C."/>
            <person name="Vezzi A."/>
            <person name="Legeai F."/>
            <person name="Hugueney P."/>
            <person name="Dasilva C."/>
            <person name="Horner D."/>
            <person name="Mica E."/>
            <person name="Jublot D."/>
            <person name="Poulain J."/>
            <person name="Bruyere C."/>
            <person name="Billault A."/>
            <person name="Segurens B."/>
            <person name="Gouyvenoux M."/>
            <person name="Ugarte E."/>
            <person name="Cattonaro F."/>
            <person name="Anthouard V."/>
            <person name="Vico V."/>
            <person name="Del Fabbro C."/>
            <person name="Alaux M."/>
            <person name="Di Gaspero G."/>
            <person name="Dumas V."/>
            <person name="Felice N."/>
            <person name="Paillard S."/>
            <person name="Juman I."/>
            <person name="Moroldo M."/>
            <person name="Scalabrin S."/>
            <person name="Canaguier A."/>
            <person name="Le Clainche I."/>
            <person name="Malacrida G."/>
            <person name="Durand E."/>
            <person name="Pesole G."/>
            <person name="Laucou V."/>
            <person name="Chatelet P."/>
            <person name="Merdinoglu D."/>
            <person name="Delledonne M."/>
            <person name="Pezzotti M."/>
            <person name="Lecharny A."/>
            <person name="Scarpelli C."/>
            <person name="Artiguenave F."/>
            <person name="Pe M.E."/>
            <person name="Valle G."/>
            <person name="Morgante M."/>
            <person name="Caboche M."/>
            <person name="Adam-Blondon A.-F."/>
            <person name="Weissenbach J."/>
            <person name="Quetier F."/>
            <person name="Wincker P."/>
        </authorList>
    </citation>
    <scope>NUCLEOTIDE SEQUENCE [LARGE SCALE GENOMIC DNA]</scope>
    <source>
        <strain evidence="2">cv. Pinot noir / PN40024</strain>
    </source>
</reference>
<dbReference type="InParanoid" id="F6H2V2"/>
<dbReference type="Proteomes" id="UP000009183">
    <property type="component" value="Chromosome 4"/>
</dbReference>
<accession>F6H2V2</accession>
<proteinExistence type="predicted"/>
<evidence type="ECO:0000313" key="2">
    <source>
        <dbReference type="Proteomes" id="UP000009183"/>
    </source>
</evidence>
<protein>
    <submittedName>
        <fullName evidence="1">Uncharacterized protein</fullName>
    </submittedName>
</protein>
<gene>
    <name evidence="1" type="ordered locus">VIT_04s0008g02360</name>
</gene>
<evidence type="ECO:0000313" key="1">
    <source>
        <dbReference type="EMBL" id="CCB46637.1"/>
    </source>
</evidence>
<dbReference type="PaxDb" id="29760-VIT_04s0008g02360.t01"/>
<dbReference type="HOGENOM" id="CLU_3336591_0_0_1"/>
<dbReference type="AlphaFoldDB" id="F6H2V2"/>
<sequence>MMRSPPPCVTTSTSICRVADLILEKRRFKATSSRSTME</sequence>